<evidence type="ECO:0000256" key="4">
    <source>
        <dbReference type="ARBA" id="ARBA00022989"/>
    </source>
</evidence>
<evidence type="ECO:0000256" key="3">
    <source>
        <dbReference type="ARBA" id="ARBA00022692"/>
    </source>
</evidence>
<gene>
    <name evidence="7" type="ORF">SPRI_2835</name>
</gene>
<keyword evidence="4" id="KW-1133">Transmembrane helix</keyword>
<dbReference type="InterPro" id="IPR003838">
    <property type="entry name" value="ABC3_permease_C"/>
</dbReference>
<keyword evidence="2" id="KW-1003">Cell membrane</keyword>
<evidence type="ECO:0000313" key="7">
    <source>
        <dbReference type="EMBL" id="ALC21141.1"/>
    </source>
</evidence>
<dbReference type="Pfam" id="PF02687">
    <property type="entry name" value="FtsX"/>
    <property type="match status" value="2"/>
</dbReference>
<organism evidence="7">
    <name type="scientific">Streptomyces pristinaespiralis</name>
    <dbReference type="NCBI Taxonomy" id="38300"/>
    <lineage>
        <taxon>Bacteria</taxon>
        <taxon>Bacillati</taxon>
        <taxon>Actinomycetota</taxon>
        <taxon>Actinomycetes</taxon>
        <taxon>Kitasatosporales</taxon>
        <taxon>Streptomycetaceae</taxon>
        <taxon>Streptomyces</taxon>
    </lineage>
</organism>
<feature type="domain" description="ABC3 transporter permease C-terminal" evidence="6">
    <location>
        <begin position="688"/>
        <end position="795"/>
    </location>
</feature>
<keyword evidence="5" id="KW-0472">Membrane</keyword>
<evidence type="ECO:0000256" key="5">
    <source>
        <dbReference type="ARBA" id="ARBA00023136"/>
    </source>
</evidence>
<dbReference type="OrthoDB" id="3654456at2"/>
<dbReference type="AlphaFoldDB" id="A0A0M4D4U9"/>
<sequence length="806" mass="84646">MSTTRHAPHAAGTTPDPQRPAHRPHRGPAARLRDLAMGIRFAVSGGREGLTRNALTALGVGLGVGLLLIAASVPQMMDARDSRTAARTAVQPAFGKQLPVSATSLVTAPADTDYRTRTVGGEILRPDGADPALPPGLDRAPGAGEMYVSPALADLLASPEGRLLKERLHHRTVGLIGDAGLLDPGELRFYAGSSTLTTDTGGVRVDGYGTRGDADPMAPVLILVVVLACVVLLVPVTVFIATAVRFGGEQRDRRLAALRLVGADARTTRWIAAGEALFGAVLGLAVGAGVFAVVRRIAGSVRVWDLSAFPADVVPVPLLGALILLAVPVVSVVVTLLAMRAVTVEPLGVVRRSAPRRGRLWWRLLMLPAGLAVLLATGTVGDGSEVVEPWPVAAGTLLVLFSLTALLPWLVDAVVRRLGRGPVAWHLAVRRLQLGSASATRAVGGITVAVAGAIALQMVFAAVHDDFNRATGEDSERAQLTVSAEFPSGELAGEMIARFRATEGVRGVIGTVEAYVVSPEPVAEEDIRPTTLLTVGDCPTLRELARIRSCADGDTFVVHSARDEPPGDWIDRTARKGKQVNLNSDTPFDGSAPMLWTLPQRSPTVMARPDPVGEEHTGILATPGAVDVSALPGAWTTALVRIDESVPDAKEFVRNTAARIDAPVRVRTIHKIERDRQYESVRTGLLAAATATMGLIAASMAVAQIEQLRDRRRLLAVLVAFGTGRATLAWSVLLQTAVLVVLGTAMAVGAGVALGATMLRMIGKPVTHWGSYLPVAGMGAGLILVVTLLSLPVLVRLMRPGGLRTE</sequence>
<dbReference type="GeneID" id="97236131"/>
<protein>
    <submittedName>
        <fullName evidence="7">Membrane protein</fullName>
    </submittedName>
</protein>
<proteinExistence type="predicted"/>
<evidence type="ECO:0000256" key="1">
    <source>
        <dbReference type="ARBA" id="ARBA00004651"/>
    </source>
</evidence>
<feature type="domain" description="ABC3 transporter permease C-terminal" evidence="6">
    <location>
        <begin position="229"/>
        <end position="340"/>
    </location>
</feature>
<dbReference type="STRING" id="38300.SPRI_2835"/>
<dbReference type="Proteomes" id="UP000060513">
    <property type="component" value="Chromosome"/>
</dbReference>
<accession>A0A0M4D4U9</accession>
<name>A0A0M4D4U9_STRPR</name>
<keyword evidence="3" id="KW-0812">Transmembrane</keyword>
<comment type="subcellular location">
    <subcellularLocation>
        <location evidence="1">Cell membrane</location>
        <topology evidence="1">Multi-pass membrane protein</topology>
    </subcellularLocation>
</comment>
<evidence type="ECO:0000313" key="8">
    <source>
        <dbReference type="Proteomes" id="UP000060513"/>
    </source>
</evidence>
<dbReference type="KEGG" id="spri:SPRI_2835"/>
<dbReference type="GO" id="GO:0005886">
    <property type="term" value="C:plasma membrane"/>
    <property type="evidence" value="ECO:0007669"/>
    <property type="project" value="UniProtKB-SubCell"/>
</dbReference>
<evidence type="ECO:0000256" key="2">
    <source>
        <dbReference type="ARBA" id="ARBA00022475"/>
    </source>
</evidence>
<dbReference type="RefSeq" id="WP_078951248.1">
    <property type="nucleotide sequence ID" value="NZ_CP011340.1"/>
</dbReference>
<reference evidence="7 8" key="1">
    <citation type="submission" date="2015-08" db="EMBL/GenBank/DDBJ databases">
        <title>Genome sequence of the pristinamycin over-producing bacterium Streptomyces pristinaespiralis HCCB10218.</title>
        <authorList>
            <person name="Tian J."/>
            <person name="Yang J."/>
            <person name="Li L."/>
            <person name="Ruan L."/>
            <person name="Wei W."/>
            <person name="Zheng G."/>
            <person name="Wei Z."/>
            <person name="Yang S."/>
            <person name="Ge M."/>
            <person name="Jiang W."/>
            <person name="Lu Y."/>
        </authorList>
    </citation>
    <scope>NUCLEOTIDE SEQUENCE [LARGE SCALE GENOMIC DNA]</scope>
    <source>
        <strain evidence="7 8">HCCB 10218</strain>
    </source>
</reference>
<dbReference type="EMBL" id="CP011340">
    <property type="protein sequence ID" value="ALC21141.1"/>
    <property type="molecule type" value="Genomic_DNA"/>
</dbReference>
<evidence type="ECO:0000259" key="6">
    <source>
        <dbReference type="Pfam" id="PF02687"/>
    </source>
</evidence>
<dbReference type="PATRIC" id="fig|38300.4.peg.2989"/>